<evidence type="ECO:0008006" key="3">
    <source>
        <dbReference type="Google" id="ProtNLM"/>
    </source>
</evidence>
<geneLocation type="plasmid" evidence="1">
    <name>unnamed 1</name>
</geneLocation>
<dbReference type="EMBL" id="JUFX02000232">
    <property type="protein sequence ID" value="KPH85613.1"/>
    <property type="molecule type" value="Genomic_DNA"/>
</dbReference>
<gene>
    <name evidence="1" type="ORF">GLUCOINTEAF2_0203296</name>
</gene>
<evidence type="ECO:0000313" key="1">
    <source>
        <dbReference type="EMBL" id="KPH85613.1"/>
    </source>
</evidence>
<keyword evidence="1" id="KW-0614">Plasmid</keyword>
<reference evidence="1 2" key="1">
    <citation type="submission" date="2015-07" db="EMBL/GenBank/DDBJ databases">
        <title>Draft Genome Sequence of Komagataeibacter intermedius Strain AF2, Isolated from Kombucha Tea.</title>
        <authorList>
            <person name="Santos R.A."/>
            <person name="Berretta A.A."/>
            <person name="Barud H.S."/>
            <person name="Ribeiro S.J."/>
            <person name="Gonzalez-Garcia L.N."/>
            <person name="Zucchi T.D."/>
            <person name="Goldman G.H."/>
            <person name="Riano-Pachon D.M."/>
        </authorList>
    </citation>
    <scope>NUCLEOTIDE SEQUENCE [LARGE SCALE GENOMIC DNA]</scope>
    <source>
        <strain evidence="1 2">AF2</strain>
        <plasmid evidence="1">unnamed 1</plasmid>
    </source>
</reference>
<dbReference type="AlphaFoldDB" id="A0A0N0MDS0"/>
<name>A0A0N0MDS0_9PROT</name>
<sequence length="64" mass="7311">MRTNIIIDDALMTDALKAAGVKTKREAVELGLRMLIRLKQQRELRTLRGKLDWQGDLDAMRSDA</sequence>
<dbReference type="Pfam" id="PF09957">
    <property type="entry name" value="VapB_antitoxin"/>
    <property type="match status" value="1"/>
</dbReference>
<dbReference type="InterPro" id="IPR019239">
    <property type="entry name" value="VapB_antitoxin"/>
</dbReference>
<protein>
    <recommendedName>
        <fullName evidence="3">Transcription regulator of the Arc/MetJ class</fullName>
    </recommendedName>
</protein>
<dbReference type="OrthoDB" id="9805830at2"/>
<dbReference type="Proteomes" id="UP000031553">
    <property type="component" value="Unassembled WGS sequence"/>
</dbReference>
<dbReference type="RefSeq" id="WP_034931116.1">
    <property type="nucleotide sequence ID" value="NZ_JUFX02000232.1"/>
</dbReference>
<comment type="caution">
    <text evidence="1">The sequence shown here is derived from an EMBL/GenBank/DDBJ whole genome shotgun (WGS) entry which is preliminary data.</text>
</comment>
<proteinExistence type="predicted"/>
<evidence type="ECO:0000313" key="2">
    <source>
        <dbReference type="Proteomes" id="UP000031553"/>
    </source>
</evidence>
<accession>A0A0N0MDS0</accession>
<organism evidence="1 2">
    <name type="scientific">Komagataeibacter intermedius AF2</name>
    <dbReference type="NCBI Taxonomy" id="1458464"/>
    <lineage>
        <taxon>Bacteria</taxon>
        <taxon>Pseudomonadati</taxon>
        <taxon>Pseudomonadota</taxon>
        <taxon>Alphaproteobacteria</taxon>
        <taxon>Acetobacterales</taxon>
        <taxon>Acetobacteraceae</taxon>
        <taxon>Komagataeibacter</taxon>
    </lineage>
</organism>